<keyword evidence="5" id="KW-0049">Antioxidant</keyword>
<evidence type="ECO:0000256" key="1">
    <source>
        <dbReference type="ARBA" id="ARBA00003330"/>
    </source>
</evidence>
<dbReference type="SUPFAM" id="SSF52833">
    <property type="entry name" value="Thioredoxin-like"/>
    <property type="match status" value="1"/>
</dbReference>
<evidence type="ECO:0000256" key="7">
    <source>
        <dbReference type="ARBA" id="ARBA00023157"/>
    </source>
</evidence>
<evidence type="ECO:0000313" key="16">
    <source>
        <dbReference type="Proteomes" id="UP000264141"/>
    </source>
</evidence>
<evidence type="ECO:0000256" key="13">
    <source>
        <dbReference type="PIRSR" id="PIRSR000239-1"/>
    </source>
</evidence>
<evidence type="ECO:0000256" key="10">
    <source>
        <dbReference type="ARBA" id="ARBA00038489"/>
    </source>
</evidence>
<dbReference type="GO" id="GO:0045454">
    <property type="term" value="P:cell redox homeostasis"/>
    <property type="evidence" value="ECO:0007669"/>
    <property type="project" value="TreeGrafter"/>
</dbReference>
<comment type="catalytic activity">
    <reaction evidence="12">
        <text>a hydroperoxide + [thioredoxin]-dithiol = an alcohol + [thioredoxin]-disulfide + H2O</text>
        <dbReference type="Rhea" id="RHEA:62620"/>
        <dbReference type="Rhea" id="RHEA-COMP:10698"/>
        <dbReference type="Rhea" id="RHEA-COMP:10700"/>
        <dbReference type="ChEBI" id="CHEBI:15377"/>
        <dbReference type="ChEBI" id="CHEBI:29950"/>
        <dbReference type="ChEBI" id="CHEBI:30879"/>
        <dbReference type="ChEBI" id="CHEBI:35924"/>
        <dbReference type="ChEBI" id="CHEBI:50058"/>
        <dbReference type="EC" id="1.11.1.24"/>
    </reaction>
</comment>
<evidence type="ECO:0000259" key="14">
    <source>
        <dbReference type="PROSITE" id="PS51352"/>
    </source>
</evidence>
<dbReference type="AlphaFoldDB" id="A0A3D1JL11"/>
<keyword evidence="4 15" id="KW-0575">Peroxidase</keyword>
<reference evidence="15 16" key="1">
    <citation type="journal article" date="2018" name="Nat. Biotechnol.">
        <title>A standardized bacterial taxonomy based on genome phylogeny substantially revises the tree of life.</title>
        <authorList>
            <person name="Parks D.H."/>
            <person name="Chuvochina M."/>
            <person name="Waite D.W."/>
            <person name="Rinke C."/>
            <person name="Skarshewski A."/>
            <person name="Chaumeil P.A."/>
            <person name="Hugenholtz P."/>
        </authorList>
    </citation>
    <scope>NUCLEOTIDE SEQUENCE [LARGE SCALE GENOMIC DNA]</scope>
    <source>
        <strain evidence="15">UBA8781</strain>
    </source>
</reference>
<dbReference type="Proteomes" id="UP000264141">
    <property type="component" value="Unassembled WGS sequence"/>
</dbReference>
<dbReference type="PANTHER" id="PTHR42801">
    <property type="entry name" value="THIOREDOXIN-DEPENDENT PEROXIDE REDUCTASE"/>
    <property type="match status" value="1"/>
</dbReference>
<dbReference type="PROSITE" id="PS51352">
    <property type="entry name" value="THIOREDOXIN_2"/>
    <property type="match status" value="1"/>
</dbReference>
<keyword evidence="8" id="KW-0676">Redox-active center</keyword>
<evidence type="ECO:0000256" key="12">
    <source>
        <dbReference type="ARBA" id="ARBA00049091"/>
    </source>
</evidence>
<comment type="subunit">
    <text evidence="2">Monomer.</text>
</comment>
<dbReference type="NCBIfam" id="NF006960">
    <property type="entry name" value="PRK09437.1"/>
    <property type="match status" value="1"/>
</dbReference>
<evidence type="ECO:0000256" key="3">
    <source>
        <dbReference type="ARBA" id="ARBA00013017"/>
    </source>
</evidence>
<gene>
    <name evidence="15" type="ORF">DEQ80_11360</name>
</gene>
<evidence type="ECO:0000256" key="8">
    <source>
        <dbReference type="ARBA" id="ARBA00023284"/>
    </source>
</evidence>
<dbReference type="InterPro" id="IPR036249">
    <property type="entry name" value="Thioredoxin-like_sf"/>
</dbReference>
<sequence>MPISANQPAPNFQLADENGIERNLSDFRGSPVVLYFYPKDDTPGCTTEACSFRDDYHVYQQRGVVILGVSPDSSRSHAKFKEKYHLPFTLLADEDHRVCELYGVWGKKKAMGREYDGVFRTTFLIDPQGIIVKVWEGVKPEGHSQEVLEALDAWQNA</sequence>
<dbReference type="CDD" id="cd03017">
    <property type="entry name" value="PRX_BCP"/>
    <property type="match status" value="1"/>
</dbReference>
<proteinExistence type="inferred from homology"/>
<name>A0A3D1JL11_9CHLR</name>
<dbReference type="InterPro" id="IPR024706">
    <property type="entry name" value="Peroxiredoxin_AhpC-typ"/>
</dbReference>
<evidence type="ECO:0000256" key="2">
    <source>
        <dbReference type="ARBA" id="ARBA00011245"/>
    </source>
</evidence>
<comment type="caution">
    <text evidence="15">The sequence shown here is derived from an EMBL/GenBank/DDBJ whole genome shotgun (WGS) entry which is preliminary data.</text>
</comment>
<comment type="similarity">
    <text evidence="10">Belongs to the peroxiredoxin family. BCP/PrxQ subfamily.</text>
</comment>
<dbReference type="InterPro" id="IPR013766">
    <property type="entry name" value="Thioredoxin_domain"/>
</dbReference>
<dbReference type="Pfam" id="PF00578">
    <property type="entry name" value="AhpC-TSA"/>
    <property type="match status" value="1"/>
</dbReference>
<organism evidence="15 16">
    <name type="scientific">Anaerolinea thermolimosa</name>
    <dbReference type="NCBI Taxonomy" id="229919"/>
    <lineage>
        <taxon>Bacteria</taxon>
        <taxon>Bacillati</taxon>
        <taxon>Chloroflexota</taxon>
        <taxon>Anaerolineae</taxon>
        <taxon>Anaerolineales</taxon>
        <taxon>Anaerolineaceae</taxon>
        <taxon>Anaerolinea</taxon>
    </lineage>
</organism>
<dbReference type="PIRSF" id="PIRSF000239">
    <property type="entry name" value="AHPC"/>
    <property type="match status" value="1"/>
</dbReference>
<feature type="domain" description="Thioredoxin" evidence="14">
    <location>
        <begin position="3"/>
        <end position="156"/>
    </location>
</feature>
<protein>
    <recommendedName>
        <fullName evidence="3">thioredoxin-dependent peroxiredoxin</fullName>
        <ecNumber evidence="3">1.11.1.24</ecNumber>
    </recommendedName>
    <alternativeName>
        <fullName evidence="11">Bacterioferritin comigratory protein</fullName>
    </alternativeName>
    <alternativeName>
        <fullName evidence="9">Thioredoxin peroxidase</fullName>
    </alternativeName>
</protein>
<evidence type="ECO:0000256" key="9">
    <source>
        <dbReference type="ARBA" id="ARBA00032824"/>
    </source>
</evidence>
<keyword evidence="6" id="KW-0560">Oxidoreductase</keyword>
<dbReference type="OrthoDB" id="9812811at2"/>
<evidence type="ECO:0000256" key="6">
    <source>
        <dbReference type="ARBA" id="ARBA00023002"/>
    </source>
</evidence>
<dbReference type="InterPro" id="IPR050924">
    <property type="entry name" value="Peroxiredoxin_BCP/PrxQ"/>
</dbReference>
<dbReference type="GO" id="GO:0034599">
    <property type="term" value="P:cellular response to oxidative stress"/>
    <property type="evidence" value="ECO:0007669"/>
    <property type="project" value="TreeGrafter"/>
</dbReference>
<accession>A0A3D1JL11</accession>
<dbReference type="RefSeq" id="WP_062189071.1">
    <property type="nucleotide sequence ID" value="NZ_DF967965.1"/>
</dbReference>
<feature type="active site" description="Cysteine sulfenic acid (-SOH) intermediate; for peroxidase activity" evidence="13">
    <location>
        <position position="45"/>
    </location>
</feature>
<evidence type="ECO:0000256" key="5">
    <source>
        <dbReference type="ARBA" id="ARBA00022862"/>
    </source>
</evidence>
<dbReference type="GO" id="GO:0008379">
    <property type="term" value="F:thioredoxin peroxidase activity"/>
    <property type="evidence" value="ECO:0007669"/>
    <property type="project" value="TreeGrafter"/>
</dbReference>
<dbReference type="STRING" id="229919.GCA_001050195_00306"/>
<evidence type="ECO:0000256" key="4">
    <source>
        <dbReference type="ARBA" id="ARBA00022559"/>
    </source>
</evidence>
<dbReference type="InterPro" id="IPR000866">
    <property type="entry name" value="AhpC/TSA"/>
</dbReference>
<keyword evidence="7" id="KW-1015">Disulfide bond</keyword>
<comment type="function">
    <text evidence="1">Thiol-specific peroxidase that catalyzes the reduction of hydrogen peroxide and organic hydroperoxides to water and alcohols, respectively. Plays a role in cell protection against oxidative stress by detoxifying peroxides and as sensor of hydrogen peroxide-mediated signaling events.</text>
</comment>
<dbReference type="GO" id="GO:0005737">
    <property type="term" value="C:cytoplasm"/>
    <property type="evidence" value="ECO:0007669"/>
    <property type="project" value="TreeGrafter"/>
</dbReference>
<dbReference type="EC" id="1.11.1.24" evidence="3"/>
<evidence type="ECO:0000256" key="11">
    <source>
        <dbReference type="ARBA" id="ARBA00041373"/>
    </source>
</evidence>
<dbReference type="FunFam" id="3.40.30.10:FF:000007">
    <property type="entry name" value="Thioredoxin-dependent thiol peroxidase"/>
    <property type="match status" value="1"/>
</dbReference>
<dbReference type="EMBL" id="DPBP01000042">
    <property type="protein sequence ID" value="HCE18448.1"/>
    <property type="molecule type" value="Genomic_DNA"/>
</dbReference>
<evidence type="ECO:0000313" key="15">
    <source>
        <dbReference type="EMBL" id="HCE18448.1"/>
    </source>
</evidence>
<dbReference type="PANTHER" id="PTHR42801:SF4">
    <property type="entry name" value="AHPC_TSA FAMILY PROTEIN"/>
    <property type="match status" value="1"/>
</dbReference>
<dbReference type="Gene3D" id="3.40.30.10">
    <property type="entry name" value="Glutaredoxin"/>
    <property type="match status" value="1"/>
</dbReference>